<evidence type="ECO:0000313" key="3">
    <source>
        <dbReference type="Proteomes" id="UP000193560"/>
    </source>
</evidence>
<evidence type="ECO:0000256" key="1">
    <source>
        <dbReference type="SAM" id="MobiDB-lite"/>
    </source>
</evidence>
<name>A0A1X2IER8_9FUNG</name>
<gene>
    <name evidence="2" type="ORF">BCR42DRAFT_49645</name>
</gene>
<organism evidence="2 3">
    <name type="scientific">Absidia repens</name>
    <dbReference type="NCBI Taxonomy" id="90262"/>
    <lineage>
        <taxon>Eukaryota</taxon>
        <taxon>Fungi</taxon>
        <taxon>Fungi incertae sedis</taxon>
        <taxon>Mucoromycota</taxon>
        <taxon>Mucoromycotina</taxon>
        <taxon>Mucoromycetes</taxon>
        <taxon>Mucorales</taxon>
        <taxon>Cunninghamellaceae</taxon>
        <taxon>Absidia</taxon>
    </lineage>
</organism>
<dbReference type="Proteomes" id="UP000193560">
    <property type="component" value="Unassembled WGS sequence"/>
</dbReference>
<feature type="compositionally biased region" description="Basic residues" evidence="1">
    <location>
        <begin position="231"/>
        <end position="244"/>
    </location>
</feature>
<dbReference type="AlphaFoldDB" id="A0A1X2IER8"/>
<dbReference type="EMBL" id="MCGE01000013">
    <property type="protein sequence ID" value="ORZ15201.1"/>
    <property type="molecule type" value="Genomic_DNA"/>
</dbReference>
<evidence type="ECO:0000313" key="2">
    <source>
        <dbReference type="EMBL" id="ORZ15201.1"/>
    </source>
</evidence>
<protein>
    <submittedName>
        <fullName evidence="2">Uncharacterized protein</fullName>
    </submittedName>
</protein>
<feature type="compositionally biased region" description="Low complexity" evidence="1">
    <location>
        <begin position="304"/>
        <end position="319"/>
    </location>
</feature>
<feature type="compositionally biased region" description="Acidic residues" evidence="1">
    <location>
        <begin position="326"/>
        <end position="344"/>
    </location>
</feature>
<proteinExistence type="predicted"/>
<keyword evidence="3" id="KW-1185">Reference proteome</keyword>
<reference evidence="2 3" key="1">
    <citation type="submission" date="2016-07" db="EMBL/GenBank/DDBJ databases">
        <title>Pervasive Adenine N6-methylation of Active Genes in Fungi.</title>
        <authorList>
            <consortium name="DOE Joint Genome Institute"/>
            <person name="Mondo S.J."/>
            <person name="Dannebaum R.O."/>
            <person name="Kuo R.C."/>
            <person name="Labutti K."/>
            <person name="Haridas S."/>
            <person name="Kuo A."/>
            <person name="Salamov A."/>
            <person name="Ahrendt S.R."/>
            <person name="Lipzen A."/>
            <person name="Sullivan W."/>
            <person name="Andreopoulos W.B."/>
            <person name="Clum A."/>
            <person name="Lindquist E."/>
            <person name="Daum C."/>
            <person name="Ramamoorthy G.K."/>
            <person name="Gryganskyi A."/>
            <person name="Culley D."/>
            <person name="Magnuson J.K."/>
            <person name="James T.Y."/>
            <person name="O'Malley M.A."/>
            <person name="Stajich J.E."/>
            <person name="Spatafora J.W."/>
            <person name="Visel A."/>
            <person name="Grigoriev I.V."/>
        </authorList>
    </citation>
    <scope>NUCLEOTIDE SEQUENCE [LARGE SCALE GENOMIC DNA]</scope>
    <source>
        <strain evidence="2 3">NRRL 1336</strain>
    </source>
</reference>
<feature type="region of interest" description="Disordered" evidence="1">
    <location>
        <begin position="227"/>
        <end position="357"/>
    </location>
</feature>
<sequence length="481" mass="55249">MADILQVYQLPDTHLPGSVLLSKYICRDPSVMSAILAPLFATKPPDNYYCGDTTLINGARCDVLYLSPTSMPVMVQIQKKVSKSWLRTILAQCCHVLGSDDPPVLLIFSVDPLPSDIKTMCRVSGSAPYAYDMSAPLFAQKIRLFCPDLAHHYLASQPSPPSIVALSSFFSDQYPSALASTFYSKNTFYNNLYILAFRFCQRMAIDLEPAQHVTDKTTTTTTSEYLLSQQQHHHHHHRQQRRRSSVSIESNPVKRRHTVEAIPENLSRANAKKHHHRDQTIHRFQSPAPPLVSHRPPSTPVPVPINRRISNSDRSSSPSTNVNTEQQEEDDDEEVDQLEDDDEERQVNGNEWNEKRITSVKQHDQDVIIDYCQEQLELNKDWKTIYDEGYGKYFAYKNKESLRRCMQTFMPMEEPIVTRTDQHNMDDIVAFCRNLLDQNIEWGGIYRKGRGKYFAFQNSYVLQKAYLKHLELRKSQKGAPP</sequence>
<accession>A0A1X2IER8</accession>
<comment type="caution">
    <text evidence="2">The sequence shown here is derived from an EMBL/GenBank/DDBJ whole genome shotgun (WGS) entry which is preliminary data.</text>
</comment>